<dbReference type="InterPro" id="IPR050708">
    <property type="entry name" value="T6SS_VgrG/RHS"/>
</dbReference>
<comment type="caution">
    <text evidence="2">The sequence shown here is derived from an EMBL/GenBank/DDBJ whole genome shotgun (WGS) entry which is preliminary data.</text>
</comment>
<accession>A0A0N1KSL0</accession>
<dbReference type="InterPro" id="IPR022385">
    <property type="entry name" value="Rhs_assc_core"/>
</dbReference>
<dbReference type="EMBL" id="LJOD01000029">
    <property type="protein sequence ID" value="KPE49029.1"/>
    <property type="molecule type" value="Genomic_DNA"/>
</dbReference>
<dbReference type="PANTHER" id="PTHR32305">
    <property type="match status" value="1"/>
</dbReference>
<feature type="region of interest" description="Disordered" evidence="1">
    <location>
        <begin position="292"/>
        <end position="321"/>
    </location>
</feature>
<dbReference type="Gene3D" id="2.180.10.10">
    <property type="entry name" value="RHS repeat-associated core"/>
    <property type="match status" value="1"/>
</dbReference>
<dbReference type="NCBIfam" id="TIGR03696">
    <property type="entry name" value="Rhs_assc_core"/>
    <property type="match status" value="1"/>
</dbReference>
<protein>
    <recommendedName>
        <fullName evidence="4">RHS repeat-associated core domain-containing protein</fullName>
    </recommendedName>
</protein>
<name>A0A0N1KSL0_CHRID</name>
<organism evidence="2 3">
    <name type="scientific">Chryseobacterium indologenes</name>
    <name type="common">Flavobacterium indologenes</name>
    <dbReference type="NCBI Taxonomy" id="253"/>
    <lineage>
        <taxon>Bacteria</taxon>
        <taxon>Pseudomonadati</taxon>
        <taxon>Bacteroidota</taxon>
        <taxon>Flavobacteriia</taxon>
        <taxon>Flavobacteriales</taxon>
        <taxon>Weeksellaceae</taxon>
        <taxon>Chryseobacterium group</taxon>
        <taxon>Chryseobacterium</taxon>
    </lineage>
</organism>
<sequence>MCIDGWKPGEIVEVNNYYPFGLLHNYTVTTQNAYQYKYNGKELQETGMYDYGARFLMPDIGRWISPDPLSEEYRRWSPYNYAVNNPVRFTDPDGMSVYDIIGVTKQDAQKFKADVHKVLSDSKFAGIIALIDVKGKSFNKVDAAALSTALSGVNVSKDEQTYIDTVVGAINDSKVHTVEYLSLGDTVSSAGGTALKDHMNKAQAGVGDKLVPDVSNVKADLINGIAGAGFNVPTAKGSHSIIVETASTTSESRAETSSHEVLGHGIPSAKGLSHTVNNTNAIRMSNLVRRITGSTEPPRDGTNPPHAGGKVTNENDLPISR</sequence>
<reference evidence="2 3" key="1">
    <citation type="journal article" date="2015" name="Genom Data">
        <title>Draft genome sequence of a multidrug-resistant Chryseobacterium indologenes isolate from Malaysia.</title>
        <authorList>
            <person name="Yu C.Y."/>
            <person name="Ang G.Y."/>
            <person name="Cheng H.J."/>
            <person name="Cheong Y.M."/>
            <person name="Yin W.F."/>
            <person name="Chan K.G."/>
        </authorList>
    </citation>
    <scope>NUCLEOTIDE SEQUENCE [LARGE SCALE GENOMIC DNA]</scope>
    <source>
        <strain evidence="2 3">CI_885</strain>
    </source>
</reference>
<evidence type="ECO:0008006" key="4">
    <source>
        <dbReference type="Google" id="ProtNLM"/>
    </source>
</evidence>
<dbReference type="PATRIC" id="fig|253.9.peg.2885"/>
<evidence type="ECO:0000313" key="2">
    <source>
        <dbReference type="EMBL" id="KPE49029.1"/>
    </source>
</evidence>
<gene>
    <name evidence="2" type="ORF">AOB46_22265</name>
</gene>
<reference evidence="3" key="2">
    <citation type="submission" date="2015-09" db="EMBL/GenBank/DDBJ databases">
        <title>Draft genome sequence of a multidrug-resistant Chryseobacterium indologenes isolate from Malaysia.</title>
        <authorList>
            <person name="Yu C.Y."/>
            <person name="Ang G.Y."/>
            <person name="Chan K.-G."/>
        </authorList>
    </citation>
    <scope>NUCLEOTIDE SEQUENCE [LARGE SCALE GENOMIC DNA]</scope>
    <source>
        <strain evidence="3">CI_885</strain>
    </source>
</reference>
<dbReference type="Proteomes" id="UP000037953">
    <property type="component" value="Unassembled WGS sequence"/>
</dbReference>
<dbReference type="OrthoDB" id="1268901at2"/>
<evidence type="ECO:0000256" key="1">
    <source>
        <dbReference type="SAM" id="MobiDB-lite"/>
    </source>
</evidence>
<evidence type="ECO:0000313" key="3">
    <source>
        <dbReference type="Proteomes" id="UP000037953"/>
    </source>
</evidence>
<dbReference type="AlphaFoldDB" id="A0A0N1KSL0"/>
<dbReference type="PANTHER" id="PTHR32305:SF15">
    <property type="entry name" value="PROTEIN RHSA-RELATED"/>
    <property type="match status" value="1"/>
</dbReference>
<proteinExistence type="predicted"/>